<reference evidence="1 2" key="1">
    <citation type="journal article" date="2022" name="Int. J. Syst. Evol. Microbiol.">
        <title>Miniphocaeibacter halophilus sp. nov., an ammonium-tolerant acetate-producing bacterium isolated from a biogas system.</title>
        <authorList>
            <person name="Schnurer A."/>
            <person name="Singh A."/>
            <person name="Bi S."/>
            <person name="Qiao W."/>
            <person name="Westerholm M."/>
        </authorList>
    </citation>
    <scope>NUCLEOTIDE SEQUENCE [LARGE SCALE GENOMIC DNA]</scope>
    <source>
        <strain evidence="1 2">AMB_01</strain>
    </source>
</reference>
<name>A0AC61MQG1_9FIRM</name>
<accession>A0AC61MQG1</accession>
<proteinExistence type="predicted"/>
<dbReference type="Proteomes" id="UP000595814">
    <property type="component" value="Chromosome"/>
</dbReference>
<sequence>MYFIGIDIGSTASKVAIRGKIIDEFVIPTGWNSKETALHIKNKLLKDFNINVLKDDSIIISTGYGRVSVPYSQKQITEITCHGCGIREQFDYDLCTIVDVGGQDTKVINLKDGFVDDFLMNDKCSAGTGKFLEIMANRLNITLDELFELSNLGEKIKISSMCTVFAESEIISLMGEGEKIENIASGIVDSVVVKVAQLVKRQGIQGDMILTGGLSTNKFFNKYLSEELETKINSYSKGRYAGAIGAALIAEDKYKKRGRV</sequence>
<keyword evidence="2" id="KW-1185">Reference proteome</keyword>
<evidence type="ECO:0000313" key="2">
    <source>
        <dbReference type="Proteomes" id="UP000595814"/>
    </source>
</evidence>
<evidence type="ECO:0000313" key="1">
    <source>
        <dbReference type="EMBL" id="QQK07902.1"/>
    </source>
</evidence>
<dbReference type="EMBL" id="CP066744">
    <property type="protein sequence ID" value="QQK07902.1"/>
    <property type="molecule type" value="Genomic_DNA"/>
</dbReference>
<protein>
    <submittedName>
        <fullName evidence="1">CoA activase</fullName>
    </submittedName>
</protein>
<gene>
    <name evidence="1" type="ORF">JFY71_11620</name>
</gene>
<organism evidence="1 2">
    <name type="scientific">Miniphocaeibacter halophilus</name>
    <dbReference type="NCBI Taxonomy" id="2931922"/>
    <lineage>
        <taxon>Bacteria</taxon>
        <taxon>Bacillati</taxon>
        <taxon>Bacillota</taxon>
        <taxon>Tissierellia</taxon>
        <taxon>Tissierellales</taxon>
        <taxon>Peptoniphilaceae</taxon>
        <taxon>Miniphocaeibacter</taxon>
    </lineage>
</organism>